<sequence>MAAAGSPRVSGRLSPLSVPTGSPKVSLNTPTTTRGSKFAVYDLSEERGEAPKSFHEAAERGDTSWCVRTIERTLDFDVNCRDRLMRTALHWAAEMGHHDTGRAGGRGGAAALSAAAKTLMDFGVDVHTADCTGRTAVHLAAKCGDAEMLRVLLGGLPAGDAAALVNQGDHNDITPVFLAVQRGEEGQEAFEWLMQHGARYTEQAPEAGAAAS</sequence>
<evidence type="ECO:0000256" key="2">
    <source>
        <dbReference type="ARBA" id="ARBA00023043"/>
    </source>
</evidence>
<evidence type="ECO:0000256" key="4">
    <source>
        <dbReference type="SAM" id="MobiDB-lite"/>
    </source>
</evidence>
<gene>
    <name evidence="5" type="ORF">Rsub_05846</name>
</gene>
<evidence type="ECO:0000256" key="3">
    <source>
        <dbReference type="PROSITE-ProRule" id="PRU00023"/>
    </source>
</evidence>
<dbReference type="EMBL" id="BDRX01000038">
    <property type="protein sequence ID" value="GBF93117.1"/>
    <property type="molecule type" value="Genomic_DNA"/>
</dbReference>
<evidence type="ECO:0000313" key="5">
    <source>
        <dbReference type="EMBL" id="GBF93117.1"/>
    </source>
</evidence>
<keyword evidence="2 3" id="KW-0040">ANK repeat</keyword>
<feature type="compositionally biased region" description="Polar residues" evidence="4">
    <location>
        <begin position="17"/>
        <end position="31"/>
    </location>
</feature>
<dbReference type="PROSITE" id="PS50297">
    <property type="entry name" value="ANK_REP_REGION"/>
    <property type="match status" value="1"/>
</dbReference>
<name>A0A2V0P7F1_9CHLO</name>
<dbReference type="AlphaFoldDB" id="A0A2V0P7F1"/>
<dbReference type="SMART" id="SM00248">
    <property type="entry name" value="ANK"/>
    <property type="match status" value="3"/>
</dbReference>
<dbReference type="Gene3D" id="1.25.40.20">
    <property type="entry name" value="Ankyrin repeat-containing domain"/>
    <property type="match status" value="1"/>
</dbReference>
<organism evidence="5 6">
    <name type="scientific">Raphidocelis subcapitata</name>
    <dbReference type="NCBI Taxonomy" id="307507"/>
    <lineage>
        <taxon>Eukaryota</taxon>
        <taxon>Viridiplantae</taxon>
        <taxon>Chlorophyta</taxon>
        <taxon>core chlorophytes</taxon>
        <taxon>Chlorophyceae</taxon>
        <taxon>CS clade</taxon>
        <taxon>Sphaeropleales</taxon>
        <taxon>Selenastraceae</taxon>
        <taxon>Raphidocelis</taxon>
    </lineage>
</organism>
<dbReference type="Proteomes" id="UP000247498">
    <property type="component" value="Unassembled WGS sequence"/>
</dbReference>
<accession>A0A2V0P7F1</accession>
<dbReference type="PANTHER" id="PTHR24124">
    <property type="entry name" value="ANKYRIN REPEAT FAMILY A"/>
    <property type="match status" value="1"/>
</dbReference>
<keyword evidence="1" id="KW-0677">Repeat</keyword>
<feature type="region of interest" description="Disordered" evidence="4">
    <location>
        <begin position="1"/>
        <end position="31"/>
    </location>
</feature>
<dbReference type="OrthoDB" id="301040at2759"/>
<dbReference type="GO" id="GO:0010468">
    <property type="term" value="P:regulation of gene expression"/>
    <property type="evidence" value="ECO:0007669"/>
    <property type="project" value="TreeGrafter"/>
</dbReference>
<evidence type="ECO:0000256" key="1">
    <source>
        <dbReference type="ARBA" id="ARBA00022737"/>
    </source>
</evidence>
<dbReference type="PROSITE" id="PS50088">
    <property type="entry name" value="ANK_REPEAT"/>
    <property type="match status" value="1"/>
</dbReference>
<proteinExistence type="predicted"/>
<evidence type="ECO:0000313" key="6">
    <source>
        <dbReference type="Proteomes" id="UP000247498"/>
    </source>
</evidence>
<dbReference type="STRING" id="307507.A0A2V0P7F1"/>
<dbReference type="Pfam" id="PF12796">
    <property type="entry name" value="Ank_2"/>
    <property type="match status" value="1"/>
</dbReference>
<feature type="repeat" description="ANK" evidence="3">
    <location>
        <begin position="132"/>
        <end position="153"/>
    </location>
</feature>
<dbReference type="InParanoid" id="A0A2V0P7F1"/>
<dbReference type="InterPro" id="IPR036770">
    <property type="entry name" value="Ankyrin_rpt-contain_sf"/>
</dbReference>
<dbReference type="PANTHER" id="PTHR24124:SF14">
    <property type="entry name" value="CHROMOSOME UNDETERMINED SCAFFOLD_25, WHOLE GENOME SHOTGUN SEQUENCE"/>
    <property type="match status" value="1"/>
</dbReference>
<comment type="caution">
    <text evidence="5">The sequence shown here is derived from an EMBL/GenBank/DDBJ whole genome shotgun (WGS) entry which is preliminary data.</text>
</comment>
<reference evidence="5 6" key="1">
    <citation type="journal article" date="2018" name="Sci. Rep.">
        <title>Raphidocelis subcapitata (=Pseudokirchneriella subcapitata) provides an insight into genome evolution and environmental adaptations in the Sphaeropleales.</title>
        <authorList>
            <person name="Suzuki S."/>
            <person name="Yamaguchi H."/>
            <person name="Nakajima N."/>
            <person name="Kawachi M."/>
        </authorList>
    </citation>
    <scope>NUCLEOTIDE SEQUENCE [LARGE SCALE GENOMIC DNA]</scope>
    <source>
        <strain evidence="5 6">NIES-35</strain>
    </source>
</reference>
<dbReference type="SUPFAM" id="SSF48403">
    <property type="entry name" value="Ankyrin repeat"/>
    <property type="match status" value="1"/>
</dbReference>
<keyword evidence="6" id="KW-1185">Reference proteome</keyword>
<protein>
    <submittedName>
        <fullName evidence="5">Uncharacterized protein</fullName>
    </submittedName>
</protein>
<dbReference type="InterPro" id="IPR002110">
    <property type="entry name" value="Ankyrin_rpt"/>
</dbReference>
<dbReference type="GO" id="GO:0005634">
    <property type="term" value="C:nucleus"/>
    <property type="evidence" value="ECO:0007669"/>
    <property type="project" value="TreeGrafter"/>
</dbReference>